<dbReference type="EMBL" id="LJBN01000139">
    <property type="protein sequence ID" value="OOQ86480.1"/>
    <property type="molecule type" value="Genomic_DNA"/>
</dbReference>
<comment type="subcellular location">
    <subcellularLocation>
        <location evidence="1">Membrane</location>
        <topology evidence="1">Multi-pass membrane protein</topology>
    </subcellularLocation>
</comment>
<keyword evidence="3 7" id="KW-0813">Transport</keyword>
<dbReference type="InterPro" id="IPR020846">
    <property type="entry name" value="MFS_dom"/>
</dbReference>
<dbReference type="InterPro" id="IPR045263">
    <property type="entry name" value="GLUT"/>
</dbReference>
<keyword evidence="4 8" id="KW-0812">Transmembrane</keyword>
<dbReference type="SUPFAM" id="SSF103473">
    <property type="entry name" value="MFS general substrate transporter"/>
    <property type="match status" value="1"/>
</dbReference>
<proteinExistence type="inferred from homology"/>
<dbReference type="InterPro" id="IPR005829">
    <property type="entry name" value="Sugar_transporter_CS"/>
</dbReference>
<feature type="transmembrane region" description="Helical" evidence="8">
    <location>
        <begin position="403"/>
        <end position="424"/>
    </location>
</feature>
<evidence type="ECO:0000256" key="8">
    <source>
        <dbReference type="SAM" id="Phobius"/>
    </source>
</evidence>
<comment type="caution">
    <text evidence="10">The sequence shown here is derived from an EMBL/GenBank/DDBJ whole genome shotgun (WGS) entry which is preliminary data.</text>
</comment>
<reference evidence="11" key="1">
    <citation type="submission" date="2015-09" db="EMBL/GenBank/DDBJ databases">
        <authorList>
            <person name="Fill T.P."/>
            <person name="Baretta J.F."/>
            <person name="de Almeida L.G."/>
            <person name="Rocha M."/>
            <person name="de Souza D.H."/>
            <person name="Malavazi I."/>
            <person name="Cerdeira L.T."/>
            <person name="Hong H."/>
            <person name="Samborskyy M."/>
            <person name="de Vasconcelos A.T."/>
            <person name="Leadlay P."/>
            <person name="Rodrigues-Filho E."/>
        </authorList>
    </citation>
    <scope>NUCLEOTIDE SEQUENCE [LARGE SCALE GENOMIC DNA]</scope>
    <source>
        <strain evidence="11">LaBioMMi 136</strain>
    </source>
</reference>
<dbReference type="Gene3D" id="1.20.1250.20">
    <property type="entry name" value="MFS general substrate transporter like domains"/>
    <property type="match status" value="1"/>
</dbReference>
<dbReference type="PANTHER" id="PTHR23503:SF8">
    <property type="entry name" value="FACILITATED GLUCOSE TRANSPORTER PROTEIN 1"/>
    <property type="match status" value="1"/>
</dbReference>
<dbReference type="InterPro" id="IPR036259">
    <property type="entry name" value="MFS_trans_sf"/>
</dbReference>
<accession>A0A1S9RMG6</accession>
<evidence type="ECO:0000256" key="3">
    <source>
        <dbReference type="ARBA" id="ARBA00022448"/>
    </source>
</evidence>
<evidence type="ECO:0000313" key="11">
    <source>
        <dbReference type="Proteomes" id="UP000190744"/>
    </source>
</evidence>
<name>A0A1S9RMG6_PENBI</name>
<evidence type="ECO:0000256" key="5">
    <source>
        <dbReference type="ARBA" id="ARBA00022989"/>
    </source>
</evidence>
<comment type="similarity">
    <text evidence="2 7">Belongs to the major facilitator superfamily. Sugar transporter (TC 2.A.1.1) family.</text>
</comment>
<dbReference type="GO" id="GO:0015149">
    <property type="term" value="F:hexose transmembrane transporter activity"/>
    <property type="evidence" value="ECO:0007669"/>
    <property type="project" value="TreeGrafter"/>
</dbReference>
<keyword evidence="6 8" id="KW-0472">Membrane</keyword>
<feature type="transmembrane region" description="Helical" evidence="8">
    <location>
        <begin position="211"/>
        <end position="233"/>
    </location>
</feature>
<dbReference type="Proteomes" id="UP000190744">
    <property type="component" value="Unassembled WGS sequence"/>
</dbReference>
<feature type="transmembrane region" description="Helical" evidence="8">
    <location>
        <begin position="174"/>
        <end position="199"/>
    </location>
</feature>
<dbReference type="InterPro" id="IPR005828">
    <property type="entry name" value="MFS_sugar_transport-like"/>
</dbReference>
<dbReference type="AlphaFoldDB" id="A0A1S9RMG6"/>
<evidence type="ECO:0000256" key="4">
    <source>
        <dbReference type="ARBA" id="ARBA00022692"/>
    </source>
</evidence>
<dbReference type="PRINTS" id="PR00171">
    <property type="entry name" value="SUGRTRNSPORT"/>
</dbReference>
<feature type="transmembrane region" description="Helical" evidence="8">
    <location>
        <begin position="465"/>
        <end position="485"/>
    </location>
</feature>
<feature type="transmembrane region" description="Helical" evidence="8">
    <location>
        <begin position="368"/>
        <end position="391"/>
    </location>
</feature>
<dbReference type="PROSITE" id="PS50850">
    <property type="entry name" value="MFS"/>
    <property type="match status" value="1"/>
</dbReference>
<evidence type="ECO:0000256" key="1">
    <source>
        <dbReference type="ARBA" id="ARBA00004141"/>
    </source>
</evidence>
<feature type="transmembrane region" description="Helical" evidence="8">
    <location>
        <begin position="67"/>
        <end position="87"/>
    </location>
</feature>
<protein>
    <submittedName>
        <fullName evidence="10">Putative MFS glucose transporter</fullName>
    </submittedName>
</protein>
<keyword evidence="10" id="KW-0762">Sugar transport</keyword>
<dbReference type="InterPro" id="IPR003663">
    <property type="entry name" value="Sugar/inositol_transpt"/>
</dbReference>
<feature type="transmembrane region" description="Helical" evidence="8">
    <location>
        <begin position="149"/>
        <end position="168"/>
    </location>
</feature>
<dbReference type="NCBIfam" id="TIGR00879">
    <property type="entry name" value="SP"/>
    <property type="match status" value="1"/>
</dbReference>
<evidence type="ECO:0000256" key="7">
    <source>
        <dbReference type="RuleBase" id="RU003346"/>
    </source>
</evidence>
<feature type="transmembrane region" description="Helical" evidence="8">
    <location>
        <begin position="124"/>
        <end position="142"/>
    </location>
</feature>
<dbReference type="PROSITE" id="PS00217">
    <property type="entry name" value="SUGAR_TRANSPORT_2"/>
    <property type="match status" value="1"/>
</dbReference>
<evidence type="ECO:0000256" key="6">
    <source>
        <dbReference type="ARBA" id="ARBA00023136"/>
    </source>
</evidence>
<organism evidence="10 11">
    <name type="scientific">Penicillium brasilianum</name>
    <dbReference type="NCBI Taxonomy" id="104259"/>
    <lineage>
        <taxon>Eukaryota</taxon>
        <taxon>Fungi</taxon>
        <taxon>Dikarya</taxon>
        <taxon>Ascomycota</taxon>
        <taxon>Pezizomycotina</taxon>
        <taxon>Eurotiomycetes</taxon>
        <taxon>Eurotiomycetidae</taxon>
        <taxon>Eurotiales</taxon>
        <taxon>Aspergillaceae</taxon>
        <taxon>Penicillium</taxon>
    </lineage>
</organism>
<dbReference type="GO" id="GO:0016020">
    <property type="term" value="C:membrane"/>
    <property type="evidence" value="ECO:0007669"/>
    <property type="project" value="UniProtKB-SubCell"/>
</dbReference>
<feature type="transmembrane region" description="Helical" evidence="8">
    <location>
        <begin position="497"/>
        <end position="516"/>
    </location>
</feature>
<dbReference type="Pfam" id="PF00083">
    <property type="entry name" value="Sugar_tr"/>
    <property type="match status" value="1"/>
</dbReference>
<sequence length="537" mass="57015">MEESGGEAGILRAPYHSTSQPTDPFSANIILSFTPPLQLFVDSNDFDNRLALIMATGDSTRSQVTPYLIYLVFIVTLGPLQFGYHLAELNAPQAVVTCEKKGIHGSSAGVNGLPQCIPMNPSQFGLVSSIYTLGGLLGALLAGPVSTKYGRRIALLVTTVFFVLGPVAETLAPAIPILALGRFLSGIGSGAAIVVGPIYVSEIAPPESRGFFGAFTQVMTNVGILLTQGLGYFLSHDSFWRLILGLAGIIGALELLGLYTVPESPTWLAEHHSVSQARRVLQRIRGKDANIEAETQCWRTSGAPEEESLLAPAAGTLPSKQEPVTIMQAIRDPFYRPAILAVVGVMIAQQLTGINSIIMYSVSLLQSILPTTAALLTVIISAINLVMTLACSPLPDRIGRKTCLLLSIAGMGSSSILLALGIYFNQKIASAIAALLFVASFAVGLGPVPFILASELVGPEAVGAAQSWALAANWTATFVVAQFFPVLNDALGGRGKVYWVFAAMAALLGTFIYRWVPETKGKANADEVWGRVDRRED</sequence>
<feature type="transmembrane region" description="Helical" evidence="8">
    <location>
        <begin position="430"/>
        <end position="453"/>
    </location>
</feature>
<gene>
    <name evidence="10" type="ORF">PEBR_21246</name>
</gene>
<feature type="domain" description="Major facilitator superfamily (MFS) profile" evidence="9">
    <location>
        <begin position="71"/>
        <end position="520"/>
    </location>
</feature>
<evidence type="ECO:0000313" key="10">
    <source>
        <dbReference type="EMBL" id="OOQ86480.1"/>
    </source>
</evidence>
<keyword evidence="5 8" id="KW-1133">Transmembrane helix</keyword>
<feature type="transmembrane region" description="Helical" evidence="8">
    <location>
        <begin position="338"/>
        <end position="362"/>
    </location>
</feature>
<evidence type="ECO:0000256" key="2">
    <source>
        <dbReference type="ARBA" id="ARBA00010992"/>
    </source>
</evidence>
<evidence type="ECO:0000259" key="9">
    <source>
        <dbReference type="PROSITE" id="PS50850"/>
    </source>
</evidence>
<dbReference type="PANTHER" id="PTHR23503">
    <property type="entry name" value="SOLUTE CARRIER FAMILY 2"/>
    <property type="match status" value="1"/>
</dbReference>
<feature type="transmembrane region" description="Helical" evidence="8">
    <location>
        <begin position="239"/>
        <end position="261"/>
    </location>
</feature>